<dbReference type="EC" id="1.1.1.18" evidence="5"/>
<dbReference type="NCBIfam" id="TIGR04380">
    <property type="entry name" value="myo_inos_iolG"/>
    <property type="match status" value="1"/>
</dbReference>
<evidence type="ECO:0000313" key="6">
    <source>
        <dbReference type="Proteomes" id="UP000522163"/>
    </source>
</evidence>
<dbReference type="Gene3D" id="3.40.50.720">
    <property type="entry name" value="NAD(P)-binding Rossmann-like Domain"/>
    <property type="match status" value="1"/>
</dbReference>
<dbReference type="InterPro" id="IPR000683">
    <property type="entry name" value="Gfo/Idh/MocA-like_OxRdtase_N"/>
</dbReference>
<feature type="domain" description="Gfo/Idh/MocA-like oxidoreductase N-terminal" evidence="3">
    <location>
        <begin position="6"/>
        <end position="126"/>
    </location>
</feature>
<reference evidence="5 6" key="1">
    <citation type="submission" date="2020-08" db="EMBL/GenBank/DDBJ databases">
        <title>Genomic Encyclopedia of Type Strains, Phase IV (KMG-IV): sequencing the most valuable type-strain genomes for metagenomic binning, comparative biology and taxonomic classification.</title>
        <authorList>
            <person name="Goeker M."/>
        </authorList>
    </citation>
    <scope>NUCLEOTIDE SEQUENCE [LARGE SCALE GENOMIC DNA]</scope>
    <source>
        <strain evidence="5 6">DSM 17245</strain>
    </source>
</reference>
<dbReference type="SUPFAM" id="SSF51735">
    <property type="entry name" value="NAD(P)-binding Rossmann-fold domains"/>
    <property type="match status" value="1"/>
</dbReference>
<evidence type="ECO:0000259" key="3">
    <source>
        <dbReference type="Pfam" id="PF01408"/>
    </source>
</evidence>
<proteinExistence type="inferred from homology"/>
<dbReference type="GeneID" id="85014305"/>
<dbReference type="Proteomes" id="UP000522163">
    <property type="component" value="Unassembled WGS sequence"/>
</dbReference>
<name>A0A7W9SEP0_9FIRM</name>
<evidence type="ECO:0000313" key="5">
    <source>
        <dbReference type="EMBL" id="MBB6040783.1"/>
    </source>
</evidence>
<dbReference type="InterPro" id="IPR030827">
    <property type="entry name" value="Myo_inos_IolG"/>
</dbReference>
<comment type="similarity">
    <text evidence="1">Belongs to the Gfo/Idh/MocA family.</text>
</comment>
<dbReference type="InterPro" id="IPR036291">
    <property type="entry name" value="NAD(P)-bd_dom_sf"/>
</dbReference>
<gene>
    <name evidence="5" type="ORF">HNQ46_000746</name>
</gene>
<dbReference type="PANTHER" id="PTHR42840:SF3">
    <property type="entry name" value="BINDING ROSSMANN FOLD OXIDOREDUCTASE, PUTATIVE (AFU_ORTHOLOGUE AFUA_2G10240)-RELATED"/>
    <property type="match status" value="1"/>
</dbReference>
<dbReference type="GO" id="GO:0000166">
    <property type="term" value="F:nucleotide binding"/>
    <property type="evidence" value="ECO:0007669"/>
    <property type="project" value="InterPro"/>
</dbReference>
<organism evidence="5 6">
    <name type="scientific">Oribacterium sinus</name>
    <dbReference type="NCBI Taxonomy" id="237576"/>
    <lineage>
        <taxon>Bacteria</taxon>
        <taxon>Bacillati</taxon>
        <taxon>Bacillota</taxon>
        <taxon>Clostridia</taxon>
        <taxon>Lachnospirales</taxon>
        <taxon>Lachnospiraceae</taxon>
        <taxon>Oribacterium</taxon>
    </lineage>
</organism>
<dbReference type="EMBL" id="JACHHH010000003">
    <property type="protein sequence ID" value="MBB6040783.1"/>
    <property type="molecule type" value="Genomic_DNA"/>
</dbReference>
<dbReference type="InterPro" id="IPR055170">
    <property type="entry name" value="GFO_IDH_MocA-like_dom"/>
</dbReference>
<evidence type="ECO:0000256" key="1">
    <source>
        <dbReference type="ARBA" id="ARBA00010928"/>
    </source>
</evidence>
<dbReference type="SUPFAM" id="SSF55347">
    <property type="entry name" value="Glyceraldehyde-3-phosphate dehydrogenase-like, C-terminal domain"/>
    <property type="match status" value="1"/>
</dbReference>
<accession>A0A7W9SEP0</accession>
<dbReference type="RefSeq" id="WP_183683167.1">
    <property type="nucleotide sequence ID" value="NZ_JACHHH010000003.1"/>
</dbReference>
<dbReference type="Pfam" id="PF01408">
    <property type="entry name" value="GFO_IDH_MocA"/>
    <property type="match status" value="1"/>
</dbReference>
<feature type="domain" description="GFO/IDH/MocA-like oxidoreductase" evidence="4">
    <location>
        <begin position="135"/>
        <end position="254"/>
    </location>
</feature>
<dbReference type="Gene3D" id="3.30.360.10">
    <property type="entry name" value="Dihydrodipicolinate Reductase, domain 2"/>
    <property type="match status" value="1"/>
</dbReference>
<dbReference type="PANTHER" id="PTHR42840">
    <property type="entry name" value="NAD(P)-BINDING ROSSMANN-FOLD SUPERFAMILY PROTEIN-RELATED"/>
    <property type="match status" value="1"/>
</dbReference>
<dbReference type="Pfam" id="PF22725">
    <property type="entry name" value="GFO_IDH_MocA_C3"/>
    <property type="match status" value="1"/>
</dbReference>
<comment type="caution">
    <text evidence="5">The sequence shown here is derived from an EMBL/GenBank/DDBJ whole genome shotgun (WGS) entry which is preliminary data.</text>
</comment>
<dbReference type="EC" id="1.1.1.369" evidence="5"/>
<dbReference type="AlphaFoldDB" id="A0A7W9SEP0"/>
<protein>
    <submittedName>
        <fullName evidence="5">Myo-inositol 2-dehydrogenase/D-chiro-inositol 1-dehydrogenase</fullName>
        <ecNumber evidence="5">1.1.1.18</ecNumber>
        <ecNumber evidence="5">1.1.1.369</ecNumber>
    </submittedName>
</protein>
<dbReference type="GO" id="GO:0050112">
    <property type="term" value="F:inositol 2-dehydrogenase (NAD+) activity"/>
    <property type="evidence" value="ECO:0007669"/>
    <property type="project" value="UniProtKB-EC"/>
</dbReference>
<evidence type="ECO:0000259" key="4">
    <source>
        <dbReference type="Pfam" id="PF22725"/>
    </source>
</evidence>
<keyword evidence="2 5" id="KW-0560">Oxidoreductase</keyword>
<sequence>MGKTVKMGLLGMGRIGKLHAMNIQNSLPNAEIIVAVDPFLNEEMEAWAKGIGITNCSKDPKDVFENKEVEAVLICSSTDTHADFIIRSARAGKQIFCEKPIHTDLDKIKEALAEVEKAGVKLQLGFVRRFDRSHKKVRDVVASGQLGKPYVVKVCSRDPEAPPMSYVAVSGGIFMDMMIHDFDMVRYLAGSDITEVNTVGACLVNPDFAKYDDVDTAIVTLKFANGAIGVIDNCRQAPYGYDQRVEVHCEKGCVQDNNNLENEAYISTASGVEGAKPTWFFLERYNDAFIAEMEDFVDAVLEGKEVPVGGKDGLESVRVAMAARKSLLEKRPVQLSEI</sequence>
<evidence type="ECO:0000256" key="2">
    <source>
        <dbReference type="ARBA" id="ARBA00023002"/>
    </source>
</evidence>